<keyword evidence="3 10" id="KW-0812">Transmembrane</keyword>
<keyword evidence="9 10" id="KW-0012">Acyltransferase</keyword>
<dbReference type="OrthoDB" id="430659at2759"/>
<evidence type="ECO:0000256" key="8">
    <source>
        <dbReference type="ARBA" id="ARBA00023288"/>
    </source>
</evidence>
<sequence>MALPEEDDDSGPLCCCEYLNDKGEKGHLLALCCDCQELDQICDRLFKGKAIEKSNLIKIFQVGCDRVRIPTCFGAGARRLDQLMDTTALPPFVIVPLWMYVSSWHLIATMMSFLVVPIAVMMYYRLVLRHRRRTQFFMSWGLVSVFLIYGTFYFCVGSSIEVIQFSAVTVLFVFTLMAFFASKHGPGVVKKQTGASSATKNMFKVLPESTAVSDVAARVQRKRHASNEGDLNSVENGCLRQETTVIEMSNAIGGELQVCSEAANQGLDDWCDVCGLMRPERAGHCRICSHCVHRLDHHCVWIDSCVGAGNHRSFLLAALLFVMGGLWGGYLSLDHLCSLQLHQMPDCSAVYSDRRTALVFVSVIYTLFAVSCVLVLLLQQFHLITHNWTYRERKLASRSHRWAEALAERDAGFISNWRDFLLMKVETKAPDRATKLTVL</sequence>
<keyword evidence="8" id="KW-0449">Lipoprotein</keyword>
<dbReference type="KEGG" id="aplc:110979433"/>
<name>A0A8B7YGY1_ACAPL</name>
<dbReference type="GO" id="GO:0006612">
    <property type="term" value="P:protein targeting to membrane"/>
    <property type="evidence" value="ECO:0007669"/>
    <property type="project" value="TreeGrafter"/>
</dbReference>
<dbReference type="GO" id="GO:0005783">
    <property type="term" value="C:endoplasmic reticulum"/>
    <property type="evidence" value="ECO:0007669"/>
    <property type="project" value="TreeGrafter"/>
</dbReference>
<dbReference type="GO" id="GO:0019706">
    <property type="term" value="F:protein-cysteine S-palmitoyltransferase activity"/>
    <property type="evidence" value="ECO:0007669"/>
    <property type="project" value="UniProtKB-EC"/>
</dbReference>
<proteinExistence type="inferred from homology"/>
<dbReference type="OMA" id="GNWSEFM"/>
<keyword evidence="2 10" id="KW-0808">Transferase</keyword>
<evidence type="ECO:0000256" key="5">
    <source>
        <dbReference type="ARBA" id="ARBA00023034"/>
    </source>
</evidence>
<evidence type="ECO:0000256" key="2">
    <source>
        <dbReference type="ARBA" id="ARBA00022679"/>
    </source>
</evidence>
<comment type="subcellular location">
    <subcellularLocation>
        <location evidence="1">Golgi apparatus</location>
        <location evidence="1">trans-Golgi network membrane</location>
        <topology evidence="1">Multi-pass membrane protein</topology>
    </subcellularLocation>
</comment>
<protein>
    <recommendedName>
        <fullName evidence="10">Palmitoyltransferase</fullName>
        <ecNumber evidence="10">2.3.1.225</ecNumber>
    </recommendedName>
</protein>
<dbReference type="PANTHER" id="PTHR22883:SF475">
    <property type="entry name" value="PALMITOYLTRANSFERASE ZDHHC23"/>
    <property type="match status" value="1"/>
</dbReference>
<dbReference type="AlphaFoldDB" id="A0A8B7YGY1"/>
<organism evidence="12 13">
    <name type="scientific">Acanthaster planci</name>
    <name type="common">Crown-of-thorns starfish</name>
    <dbReference type="NCBI Taxonomy" id="133434"/>
    <lineage>
        <taxon>Eukaryota</taxon>
        <taxon>Metazoa</taxon>
        <taxon>Echinodermata</taxon>
        <taxon>Eleutherozoa</taxon>
        <taxon>Asterozoa</taxon>
        <taxon>Asteroidea</taxon>
        <taxon>Valvatacea</taxon>
        <taxon>Valvatida</taxon>
        <taxon>Acanthasteridae</taxon>
        <taxon>Acanthaster</taxon>
    </lineage>
</organism>
<dbReference type="Proteomes" id="UP000694845">
    <property type="component" value="Unplaced"/>
</dbReference>
<feature type="transmembrane region" description="Helical" evidence="10">
    <location>
        <begin position="162"/>
        <end position="181"/>
    </location>
</feature>
<evidence type="ECO:0000313" key="13">
    <source>
        <dbReference type="RefSeq" id="XP_022090906.1"/>
    </source>
</evidence>
<evidence type="ECO:0000256" key="3">
    <source>
        <dbReference type="ARBA" id="ARBA00022692"/>
    </source>
</evidence>
<keyword evidence="12" id="KW-1185">Reference proteome</keyword>
<keyword evidence="4 10" id="KW-1133">Transmembrane helix</keyword>
<keyword evidence="6 10" id="KW-0472">Membrane</keyword>
<comment type="catalytic activity">
    <reaction evidence="10">
        <text>L-cysteinyl-[protein] + hexadecanoyl-CoA = S-hexadecanoyl-L-cysteinyl-[protein] + CoA</text>
        <dbReference type="Rhea" id="RHEA:36683"/>
        <dbReference type="Rhea" id="RHEA-COMP:10131"/>
        <dbReference type="Rhea" id="RHEA-COMP:11032"/>
        <dbReference type="ChEBI" id="CHEBI:29950"/>
        <dbReference type="ChEBI" id="CHEBI:57287"/>
        <dbReference type="ChEBI" id="CHEBI:57379"/>
        <dbReference type="ChEBI" id="CHEBI:74151"/>
        <dbReference type="EC" id="2.3.1.225"/>
    </reaction>
</comment>
<comment type="domain">
    <text evidence="10">The DHHC domain is required for palmitoyltransferase activity.</text>
</comment>
<keyword evidence="7" id="KW-0564">Palmitate</keyword>
<evidence type="ECO:0000256" key="10">
    <source>
        <dbReference type="RuleBase" id="RU079119"/>
    </source>
</evidence>
<dbReference type="GO" id="GO:0005794">
    <property type="term" value="C:Golgi apparatus"/>
    <property type="evidence" value="ECO:0007669"/>
    <property type="project" value="UniProtKB-SubCell"/>
</dbReference>
<dbReference type="EC" id="2.3.1.225" evidence="10"/>
<dbReference type="PROSITE" id="PS50216">
    <property type="entry name" value="DHHC"/>
    <property type="match status" value="1"/>
</dbReference>
<feature type="transmembrane region" description="Helical" evidence="10">
    <location>
        <begin position="358"/>
        <end position="378"/>
    </location>
</feature>
<dbReference type="PANTHER" id="PTHR22883">
    <property type="entry name" value="ZINC FINGER DHHC DOMAIN CONTAINING PROTEIN"/>
    <property type="match status" value="1"/>
</dbReference>
<evidence type="ECO:0000256" key="9">
    <source>
        <dbReference type="ARBA" id="ARBA00023315"/>
    </source>
</evidence>
<evidence type="ECO:0000256" key="6">
    <source>
        <dbReference type="ARBA" id="ARBA00023136"/>
    </source>
</evidence>
<accession>A0A8B7YGY1</accession>
<dbReference type="Pfam" id="PF01529">
    <property type="entry name" value="DHHC"/>
    <property type="match status" value="1"/>
</dbReference>
<evidence type="ECO:0000256" key="7">
    <source>
        <dbReference type="ARBA" id="ARBA00023139"/>
    </source>
</evidence>
<dbReference type="InterPro" id="IPR039859">
    <property type="entry name" value="PFA4/ZDH16/20/ERF2-like"/>
</dbReference>
<reference evidence="13" key="1">
    <citation type="submission" date="2025-08" db="UniProtKB">
        <authorList>
            <consortium name="RefSeq"/>
        </authorList>
    </citation>
    <scope>IDENTIFICATION</scope>
</reference>
<evidence type="ECO:0000256" key="1">
    <source>
        <dbReference type="ARBA" id="ARBA00004166"/>
    </source>
</evidence>
<evidence type="ECO:0000259" key="11">
    <source>
        <dbReference type="Pfam" id="PF01529"/>
    </source>
</evidence>
<feature type="transmembrane region" description="Helical" evidence="10">
    <location>
        <begin position="314"/>
        <end position="333"/>
    </location>
</feature>
<dbReference type="GeneID" id="110979433"/>
<evidence type="ECO:0000256" key="4">
    <source>
        <dbReference type="ARBA" id="ARBA00022989"/>
    </source>
</evidence>
<evidence type="ECO:0000313" key="12">
    <source>
        <dbReference type="Proteomes" id="UP000694845"/>
    </source>
</evidence>
<comment type="similarity">
    <text evidence="10">Belongs to the DHHC palmitoyltransferase family.</text>
</comment>
<dbReference type="RefSeq" id="XP_022090906.1">
    <property type="nucleotide sequence ID" value="XM_022235214.1"/>
</dbReference>
<gene>
    <name evidence="13" type="primary">LOC110979433</name>
</gene>
<keyword evidence="5" id="KW-0333">Golgi apparatus</keyword>
<feature type="transmembrane region" description="Helical" evidence="10">
    <location>
        <begin position="136"/>
        <end position="156"/>
    </location>
</feature>
<feature type="domain" description="Palmitoyltransferase DHHC" evidence="11">
    <location>
        <begin position="268"/>
        <end position="393"/>
    </location>
</feature>
<feature type="transmembrane region" description="Helical" evidence="10">
    <location>
        <begin position="104"/>
        <end position="124"/>
    </location>
</feature>
<dbReference type="InterPro" id="IPR001594">
    <property type="entry name" value="Palmitoyltrfase_DHHC"/>
</dbReference>